<gene>
    <name evidence="3" type="ORF">GCM10010420_39150</name>
</gene>
<evidence type="ECO:0000259" key="2">
    <source>
        <dbReference type="Pfam" id="PF09860"/>
    </source>
</evidence>
<evidence type="ECO:0000313" key="3">
    <source>
        <dbReference type="EMBL" id="GAA2407246.1"/>
    </source>
</evidence>
<organism evidence="3 4">
    <name type="scientific">Streptomyces glaucosporus</name>
    <dbReference type="NCBI Taxonomy" id="284044"/>
    <lineage>
        <taxon>Bacteria</taxon>
        <taxon>Bacillati</taxon>
        <taxon>Actinomycetota</taxon>
        <taxon>Actinomycetes</taxon>
        <taxon>Kitasatosporales</taxon>
        <taxon>Streptomycetaceae</taxon>
        <taxon>Streptomyces</taxon>
    </lineage>
</organism>
<feature type="compositionally biased region" description="Gly residues" evidence="1">
    <location>
        <begin position="59"/>
        <end position="82"/>
    </location>
</feature>
<dbReference type="EMBL" id="BAAATJ010000019">
    <property type="protein sequence ID" value="GAA2407246.1"/>
    <property type="molecule type" value="Genomic_DNA"/>
</dbReference>
<reference evidence="3 4" key="1">
    <citation type="journal article" date="2019" name="Int. J. Syst. Evol. Microbiol.">
        <title>The Global Catalogue of Microorganisms (GCM) 10K type strain sequencing project: providing services to taxonomists for standard genome sequencing and annotation.</title>
        <authorList>
            <consortium name="The Broad Institute Genomics Platform"/>
            <consortium name="The Broad Institute Genome Sequencing Center for Infectious Disease"/>
            <person name="Wu L."/>
            <person name="Ma J."/>
        </authorList>
    </citation>
    <scope>NUCLEOTIDE SEQUENCE [LARGE SCALE GENOMIC DNA]</scope>
    <source>
        <strain evidence="3 4">JCM 6921</strain>
    </source>
</reference>
<evidence type="ECO:0000313" key="4">
    <source>
        <dbReference type="Proteomes" id="UP001500058"/>
    </source>
</evidence>
<dbReference type="Pfam" id="PF09860">
    <property type="entry name" value="DUF2087"/>
    <property type="match status" value="1"/>
</dbReference>
<keyword evidence="4" id="KW-1185">Reference proteome</keyword>
<name>A0ABN3ILU3_9ACTN</name>
<dbReference type="InterPro" id="IPR018656">
    <property type="entry name" value="DUF2087"/>
</dbReference>
<sequence>MAGMDSSDGLVRLLAEPARLRAFAALVLGAGDVPAVAAATGLSVKDAAVAVRRLRDGGLVSGGNGGDGDGGDGGNSGNGGDGLRVADGRLKELARTAGSAAREAAGRRTAADPLHAFVHDGRIVHLPARKGRRRPVLERVAAESFEPGRVYAEREVDDRLRTWCEGGATDHVTVRRYLIDECLLTRENGRYWLTRH</sequence>
<feature type="region of interest" description="Disordered" evidence="1">
    <location>
        <begin position="59"/>
        <end position="84"/>
    </location>
</feature>
<dbReference type="Proteomes" id="UP001500058">
    <property type="component" value="Unassembled WGS sequence"/>
</dbReference>
<evidence type="ECO:0000256" key="1">
    <source>
        <dbReference type="SAM" id="MobiDB-lite"/>
    </source>
</evidence>
<proteinExistence type="predicted"/>
<feature type="domain" description="DUF2087" evidence="2">
    <location>
        <begin position="122"/>
        <end position="193"/>
    </location>
</feature>
<accession>A0ABN3ILU3</accession>
<protein>
    <submittedName>
        <fullName evidence="3">DUF2087 domain-containing protein</fullName>
    </submittedName>
</protein>
<comment type="caution">
    <text evidence="3">The sequence shown here is derived from an EMBL/GenBank/DDBJ whole genome shotgun (WGS) entry which is preliminary data.</text>
</comment>